<evidence type="ECO:0000256" key="4">
    <source>
        <dbReference type="ARBA" id="ARBA00023136"/>
    </source>
</evidence>
<dbReference type="RefSeq" id="WP_173300634.1">
    <property type="nucleotide sequence ID" value="NZ_JABRWQ010000003.1"/>
</dbReference>
<keyword evidence="7" id="KW-1185">Reference proteome</keyword>
<evidence type="ECO:0000256" key="5">
    <source>
        <dbReference type="RuleBase" id="RU363041"/>
    </source>
</evidence>
<keyword evidence="2 5" id="KW-0812">Transmembrane</keyword>
<keyword evidence="3 5" id="KW-1133">Transmembrane helix</keyword>
<dbReference type="InterPro" id="IPR051598">
    <property type="entry name" value="TSUP/Inactive_protease-like"/>
</dbReference>
<name>A0ABX2E5M2_9FLAO</name>
<feature type="transmembrane region" description="Helical" evidence="5">
    <location>
        <begin position="190"/>
        <end position="207"/>
    </location>
</feature>
<dbReference type="Proteomes" id="UP000805085">
    <property type="component" value="Unassembled WGS sequence"/>
</dbReference>
<sequence length="267" mass="28702">MDLVQILGYLGALIVGLVLGLIGGGGSILTVPILVYFLGFSPILATSYSLFVVGSTALIGTLRNIKNNTIDFKTAIIFAIPSILTVFMVRSLVIPNLPEVFFSIGSFNLTNSLFIMLLFATIMLLAGWTMIKSKDIIADNEIKEYDNNHYLAIGTQAIGIGALAGLVGAGGGFLIVPALVLLVKLPIKKAISTSLFIIAIQSLIGFLGDLNTLTIDWKFLITFTLISIVGIFIGLALAKKISPKGLKRGFGYFTIIMAIYIVYKELF</sequence>
<dbReference type="EMBL" id="JABRWQ010000003">
    <property type="protein sequence ID" value="NRD22991.1"/>
    <property type="molecule type" value="Genomic_DNA"/>
</dbReference>
<evidence type="ECO:0000256" key="1">
    <source>
        <dbReference type="ARBA" id="ARBA00004141"/>
    </source>
</evidence>
<feature type="transmembrane region" description="Helical" evidence="5">
    <location>
        <begin position="6"/>
        <end position="26"/>
    </location>
</feature>
<feature type="transmembrane region" description="Helical" evidence="5">
    <location>
        <begin position="219"/>
        <end position="238"/>
    </location>
</feature>
<feature type="transmembrane region" description="Helical" evidence="5">
    <location>
        <begin position="151"/>
        <end position="183"/>
    </location>
</feature>
<dbReference type="PANTHER" id="PTHR43701:SF2">
    <property type="entry name" value="MEMBRANE TRANSPORTER PROTEIN YJNA-RELATED"/>
    <property type="match status" value="1"/>
</dbReference>
<evidence type="ECO:0000256" key="3">
    <source>
        <dbReference type="ARBA" id="ARBA00022989"/>
    </source>
</evidence>
<reference evidence="6 7" key="1">
    <citation type="journal article" date="2015" name="Int. J. Syst. Evol. Microbiol.">
        <title>Winogradskyella litoriviva sp. nov., isolated from coastal seawater.</title>
        <authorList>
            <person name="Nedashkovskaya O.I."/>
            <person name="Kukhlevskiy A.D."/>
            <person name="Zhukova N.V."/>
            <person name="Kim S.J."/>
            <person name="Rhee S.K."/>
            <person name="Mikhailov V.V."/>
        </authorList>
    </citation>
    <scope>NUCLEOTIDE SEQUENCE [LARGE SCALE GENOMIC DNA]</scope>
    <source>
        <strain evidence="6 7">KMM6491</strain>
    </source>
</reference>
<evidence type="ECO:0000313" key="6">
    <source>
        <dbReference type="EMBL" id="NRD22991.1"/>
    </source>
</evidence>
<accession>A0ABX2E5M2</accession>
<comment type="caution">
    <text evidence="6">The sequence shown here is derived from an EMBL/GenBank/DDBJ whole genome shotgun (WGS) entry which is preliminary data.</text>
</comment>
<feature type="transmembrane region" description="Helical" evidence="5">
    <location>
        <begin position="72"/>
        <end position="93"/>
    </location>
</feature>
<keyword evidence="4 5" id="KW-0472">Membrane</keyword>
<evidence type="ECO:0000256" key="2">
    <source>
        <dbReference type="ARBA" id="ARBA00022692"/>
    </source>
</evidence>
<feature type="transmembrane region" description="Helical" evidence="5">
    <location>
        <begin position="33"/>
        <end position="60"/>
    </location>
</feature>
<organism evidence="6 7">
    <name type="scientific">Winogradskyella litoriviva</name>
    <dbReference type="NCBI Taxonomy" id="1220182"/>
    <lineage>
        <taxon>Bacteria</taxon>
        <taxon>Pseudomonadati</taxon>
        <taxon>Bacteroidota</taxon>
        <taxon>Flavobacteriia</taxon>
        <taxon>Flavobacteriales</taxon>
        <taxon>Flavobacteriaceae</taxon>
        <taxon>Winogradskyella</taxon>
    </lineage>
</organism>
<comment type="subcellular location">
    <subcellularLocation>
        <location evidence="5">Cell membrane</location>
        <topology evidence="5">Multi-pass membrane protein</topology>
    </subcellularLocation>
    <subcellularLocation>
        <location evidence="1">Membrane</location>
        <topology evidence="1">Multi-pass membrane protein</topology>
    </subcellularLocation>
</comment>
<keyword evidence="5" id="KW-1003">Cell membrane</keyword>
<protein>
    <recommendedName>
        <fullName evidence="5">Probable membrane transporter protein</fullName>
    </recommendedName>
</protein>
<dbReference type="InterPro" id="IPR002781">
    <property type="entry name" value="TM_pro_TauE-like"/>
</dbReference>
<dbReference type="Pfam" id="PF01925">
    <property type="entry name" value="TauE"/>
    <property type="match status" value="1"/>
</dbReference>
<comment type="similarity">
    <text evidence="5">Belongs to the 4-toluene sulfonate uptake permease (TSUP) (TC 2.A.102) family.</text>
</comment>
<gene>
    <name evidence="6" type="ORF">HNV10_07050</name>
</gene>
<feature type="transmembrane region" description="Helical" evidence="5">
    <location>
        <begin position="245"/>
        <end position="263"/>
    </location>
</feature>
<feature type="transmembrane region" description="Helical" evidence="5">
    <location>
        <begin position="113"/>
        <end position="131"/>
    </location>
</feature>
<evidence type="ECO:0000313" key="7">
    <source>
        <dbReference type="Proteomes" id="UP000805085"/>
    </source>
</evidence>
<dbReference type="PANTHER" id="PTHR43701">
    <property type="entry name" value="MEMBRANE TRANSPORTER PROTEIN MJ0441-RELATED"/>
    <property type="match status" value="1"/>
</dbReference>
<proteinExistence type="inferred from homology"/>